<dbReference type="SMART" id="SM00382">
    <property type="entry name" value="AAA"/>
    <property type="match status" value="1"/>
</dbReference>
<dbReference type="InterPro" id="IPR003439">
    <property type="entry name" value="ABC_transporter-like_ATP-bd"/>
</dbReference>
<gene>
    <name evidence="13" type="ORF">GCM10007392_36850</name>
</gene>
<evidence type="ECO:0000259" key="12">
    <source>
        <dbReference type="PROSITE" id="PS50929"/>
    </source>
</evidence>
<dbReference type="GO" id="GO:0005886">
    <property type="term" value="C:plasma membrane"/>
    <property type="evidence" value="ECO:0007669"/>
    <property type="project" value="UniProtKB-SubCell"/>
</dbReference>
<dbReference type="Pfam" id="PF00005">
    <property type="entry name" value="ABC_tran"/>
    <property type="match status" value="1"/>
</dbReference>
<proteinExistence type="predicted"/>
<dbReference type="GO" id="GO:0016887">
    <property type="term" value="F:ATP hydrolysis activity"/>
    <property type="evidence" value="ECO:0007669"/>
    <property type="project" value="InterPro"/>
</dbReference>
<keyword evidence="4" id="KW-0997">Cell inner membrane</keyword>
<dbReference type="InterPro" id="IPR027417">
    <property type="entry name" value="P-loop_NTPase"/>
</dbReference>
<feature type="transmembrane region" description="Helical" evidence="10">
    <location>
        <begin position="73"/>
        <end position="92"/>
    </location>
</feature>
<evidence type="ECO:0000256" key="3">
    <source>
        <dbReference type="ARBA" id="ARBA00022475"/>
    </source>
</evidence>
<dbReference type="CDD" id="cd07346">
    <property type="entry name" value="ABC_6TM_exporters"/>
    <property type="match status" value="1"/>
</dbReference>
<evidence type="ECO:0000256" key="8">
    <source>
        <dbReference type="ARBA" id="ARBA00022989"/>
    </source>
</evidence>
<evidence type="ECO:0000256" key="1">
    <source>
        <dbReference type="ARBA" id="ARBA00004651"/>
    </source>
</evidence>
<evidence type="ECO:0000256" key="10">
    <source>
        <dbReference type="SAM" id="Phobius"/>
    </source>
</evidence>
<reference evidence="13" key="2">
    <citation type="submission" date="2020-09" db="EMBL/GenBank/DDBJ databases">
        <authorList>
            <person name="Sun Q."/>
            <person name="Kim S."/>
        </authorList>
    </citation>
    <scope>NUCLEOTIDE SEQUENCE</scope>
    <source>
        <strain evidence="13">KCTC 22169</strain>
    </source>
</reference>
<keyword evidence="8 10" id="KW-1133">Transmembrane helix</keyword>
<sequence length="588" mass="62701">MTVARESTQEARIPIADGREVRRSIRPMIGADLPALVRASLILVVATGIGLLGPIVLGRIIDLTTSGRADLLLPHAVAFFAVVLVGAGLTGVGQVKLSQVGEVILERLRNGLLGQALSVPLTRLERAGVGDLVSRMTSDINSLTRVIRNALPECALAALEIGLLFIGLLLISPWFALALLVGMVPVVLGGRWYLRHAPPRYDEERRRVGTLMGRVQEFATGWRTVRAYGFREEANASVQAGADGIYDAVMAATRARNALRPAVIAGQTLALIGTLMIGTVLVEDGSLTLGLVTAAALYQLRLIKPVSVLLELMDDLQSASASYRRVLGVRSVARAPRPAEACPKDASLDIRSLNFRFHEQDPRVLSDIDLSVAPGEHLAVVGPSGAGKTTLGKLIAGMEVPTSGSLLLGGTALDALGDSLPQQVVMLTQEAHVFSGTLAEDLRLARPDADDPALWRVLEQVGAAAWVRALPAELDEPVGSGHRRLTPVQEQQIALARLLLLDPKVVVLDEAIAAMGPSVASRMESRLDAALRGRTVIAITHRLDAAARADRIAVIVDGRLRELGRHDELIGSDGLYARLWARHESVSG</sequence>
<organism evidence="13 14">
    <name type="scientific">Saccharospirillum salsuginis</name>
    <dbReference type="NCBI Taxonomy" id="418750"/>
    <lineage>
        <taxon>Bacteria</taxon>
        <taxon>Pseudomonadati</taxon>
        <taxon>Pseudomonadota</taxon>
        <taxon>Gammaproteobacteria</taxon>
        <taxon>Oceanospirillales</taxon>
        <taxon>Saccharospirillaceae</taxon>
        <taxon>Saccharospirillum</taxon>
    </lineage>
</organism>
<dbReference type="Gene3D" id="3.40.50.300">
    <property type="entry name" value="P-loop containing nucleotide triphosphate hydrolases"/>
    <property type="match status" value="1"/>
</dbReference>
<dbReference type="GO" id="GO:0005524">
    <property type="term" value="F:ATP binding"/>
    <property type="evidence" value="ECO:0007669"/>
    <property type="project" value="UniProtKB-KW"/>
</dbReference>
<dbReference type="InterPro" id="IPR036640">
    <property type="entry name" value="ABC1_TM_sf"/>
</dbReference>
<dbReference type="FunFam" id="3.40.50.300:FF:001001">
    <property type="entry name" value="Multidrug ABC transporter ATP-binding protein"/>
    <property type="match status" value="1"/>
</dbReference>
<feature type="domain" description="ABC transporter" evidence="11">
    <location>
        <begin position="350"/>
        <end position="582"/>
    </location>
</feature>
<dbReference type="InterPro" id="IPR039421">
    <property type="entry name" value="Type_1_exporter"/>
</dbReference>
<dbReference type="AlphaFoldDB" id="A0A918NF61"/>
<accession>A0A918NF61</accession>
<evidence type="ECO:0000256" key="9">
    <source>
        <dbReference type="ARBA" id="ARBA00023136"/>
    </source>
</evidence>
<feature type="transmembrane region" description="Helical" evidence="10">
    <location>
        <begin position="174"/>
        <end position="194"/>
    </location>
</feature>
<keyword evidence="2" id="KW-0813">Transport</keyword>
<evidence type="ECO:0000313" key="13">
    <source>
        <dbReference type="EMBL" id="GGX65864.1"/>
    </source>
</evidence>
<keyword evidence="3" id="KW-1003">Cell membrane</keyword>
<comment type="caution">
    <text evidence="13">The sequence shown here is derived from an EMBL/GenBank/DDBJ whole genome shotgun (WGS) entry which is preliminary data.</text>
</comment>
<keyword evidence="14" id="KW-1185">Reference proteome</keyword>
<evidence type="ECO:0000256" key="6">
    <source>
        <dbReference type="ARBA" id="ARBA00022741"/>
    </source>
</evidence>
<dbReference type="Pfam" id="PF00664">
    <property type="entry name" value="ABC_membrane"/>
    <property type="match status" value="1"/>
</dbReference>
<dbReference type="Gene3D" id="1.20.1560.10">
    <property type="entry name" value="ABC transporter type 1, transmembrane domain"/>
    <property type="match status" value="1"/>
</dbReference>
<comment type="subcellular location">
    <subcellularLocation>
        <location evidence="1">Cell membrane</location>
        <topology evidence="1">Multi-pass membrane protein</topology>
    </subcellularLocation>
</comment>
<dbReference type="PANTHER" id="PTHR43394:SF1">
    <property type="entry name" value="ATP-BINDING CASSETTE SUB-FAMILY B MEMBER 10, MITOCHONDRIAL"/>
    <property type="match status" value="1"/>
</dbReference>
<feature type="transmembrane region" description="Helical" evidence="10">
    <location>
        <begin position="35"/>
        <end position="61"/>
    </location>
</feature>
<feature type="transmembrane region" description="Helical" evidence="10">
    <location>
        <begin position="262"/>
        <end position="281"/>
    </location>
</feature>
<dbReference type="PROSITE" id="PS50893">
    <property type="entry name" value="ABC_TRANSPORTER_2"/>
    <property type="match status" value="1"/>
</dbReference>
<keyword evidence="9 10" id="KW-0472">Membrane</keyword>
<dbReference type="RefSeq" id="WP_189611439.1">
    <property type="nucleotide sequence ID" value="NZ_BMXR01000010.1"/>
</dbReference>
<protein>
    <submittedName>
        <fullName evidence="13">Multidrug ABC transporter permease</fullName>
    </submittedName>
</protein>
<evidence type="ECO:0000256" key="7">
    <source>
        <dbReference type="ARBA" id="ARBA00022840"/>
    </source>
</evidence>
<dbReference type="Proteomes" id="UP000626148">
    <property type="component" value="Unassembled WGS sequence"/>
</dbReference>
<feature type="domain" description="ABC transmembrane type-1" evidence="12">
    <location>
        <begin position="39"/>
        <end position="318"/>
    </location>
</feature>
<reference evidence="13" key="1">
    <citation type="journal article" date="2014" name="Int. J. Syst. Evol. Microbiol.">
        <title>Complete genome sequence of Corynebacterium casei LMG S-19264T (=DSM 44701T), isolated from a smear-ripened cheese.</title>
        <authorList>
            <consortium name="US DOE Joint Genome Institute (JGI-PGF)"/>
            <person name="Walter F."/>
            <person name="Albersmeier A."/>
            <person name="Kalinowski J."/>
            <person name="Ruckert C."/>
        </authorList>
    </citation>
    <scope>NUCLEOTIDE SEQUENCE</scope>
    <source>
        <strain evidence="13">KCTC 22169</strain>
    </source>
</reference>
<keyword evidence="7" id="KW-0067">ATP-binding</keyword>
<evidence type="ECO:0000313" key="14">
    <source>
        <dbReference type="Proteomes" id="UP000626148"/>
    </source>
</evidence>
<dbReference type="InterPro" id="IPR011527">
    <property type="entry name" value="ABC1_TM_dom"/>
</dbReference>
<dbReference type="PANTHER" id="PTHR43394">
    <property type="entry name" value="ATP-DEPENDENT PERMEASE MDL1, MITOCHONDRIAL"/>
    <property type="match status" value="1"/>
</dbReference>
<dbReference type="GO" id="GO:0015421">
    <property type="term" value="F:ABC-type oligopeptide transporter activity"/>
    <property type="evidence" value="ECO:0007669"/>
    <property type="project" value="TreeGrafter"/>
</dbReference>
<dbReference type="PROSITE" id="PS50929">
    <property type="entry name" value="ABC_TM1F"/>
    <property type="match status" value="1"/>
</dbReference>
<keyword evidence="5 10" id="KW-0812">Transmembrane</keyword>
<dbReference type="InterPro" id="IPR003593">
    <property type="entry name" value="AAA+_ATPase"/>
</dbReference>
<dbReference type="EMBL" id="BMXR01000010">
    <property type="protein sequence ID" value="GGX65864.1"/>
    <property type="molecule type" value="Genomic_DNA"/>
</dbReference>
<evidence type="ECO:0000259" key="11">
    <source>
        <dbReference type="PROSITE" id="PS50893"/>
    </source>
</evidence>
<evidence type="ECO:0000256" key="5">
    <source>
        <dbReference type="ARBA" id="ARBA00022692"/>
    </source>
</evidence>
<dbReference type="SUPFAM" id="SSF52540">
    <property type="entry name" value="P-loop containing nucleoside triphosphate hydrolases"/>
    <property type="match status" value="1"/>
</dbReference>
<dbReference type="SUPFAM" id="SSF90123">
    <property type="entry name" value="ABC transporter transmembrane region"/>
    <property type="match status" value="1"/>
</dbReference>
<name>A0A918NF61_9GAMM</name>
<evidence type="ECO:0000256" key="4">
    <source>
        <dbReference type="ARBA" id="ARBA00022519"/>
    </source>
</evidence>
<keyword evidence="6" id="KW-0547">Nucleotide-binding</keyword>
<evidence type="ECO:0000256" key="2">
    <source>
        <dbReference type="ARBA" id="ARBA00022448"/>
    </source>
</evidence>